<feature type="region of interest" description="Disordered" evidence="7">
    <location>
        <begin position="243"/>
        <end position="329"/>
    </location>
</feature>
<dbReference type="SUPFAM" id="SSF52833">
    <property type="entry name" value="Thioredoxin-like"/>
    <property type="match status" value="2"/>
</dbReference>
<evidence type="ECO:0000256" key="7">
    <source>
        <dbReference type="SAM" id="MobiDB-lite"/>
    </source>
</evidence>
<keyword evidence="5" id="KW-0413">Isomerase</keyword>
<keyword evidence="4" id="KW-1015">Disulfide bond</keyword>
<evidence type="ECO:0000256" key="6">
    <source>
        <dbReference type="ARBA" id="ARBA00023284"/>
    </source>
</evidence>
<feature type="domain" description="Thioredoxin" evidence="9">
    <location>
        <begin position="11"/>
        <end position="142"/>
    </location>
</feature>
<comment type="subcellular location">
    <subcellularLocation>
        <location evidence="2">Endoplasmic reticulum lumen</location>
    </subcellularLocation>
</comment>
<feature type="compositionally biased region" description="Low complexity" evidence="7">
    <location>
        <begin position="275"/>
        <end position="296"/>
    </location>
</feature>
<comment type="caution">
    <text evidence="10">The sequence shown here is derived from an EMBL/GenBank/DDBJ whole genome shotgun (WGS) entry which is preliminary data.</text>
</comment>
<evidence type="ECO:0000313" key="10">
    <source>
        <dbReference type="EMBL" id="KAK0515573.1"/>
    </source>
</evidence>
<evidence type="ECO:0000256" key="3">
    <source>
        <dbReference type="ARBA" id="ARBA00012723"/>
    </source>
</evidence>
<protein>
    <recommendedName>
        <fullName evidence="3">protein disulfide-isomerase</fullName>
        <ecNumber evidence="3">5.3.4.1</ecNumber>
    </recommendedName>
</protein>
<evidence type="ECO:0000256" key="2">
    <source>
        <dbReference type="ARBA" id="ARBA00004319"/>
    </source>
</evidence>
<sequence length="490" mass="53427">MFSQLFLLAFTTLLWTASVSTQGLYSKGSAVLQVDGKSYNKLVAKSNQISIVEFYAPWCGHCKNLKPEYEKAAKGLRDLAQVVAVNCDDEMNKPFCGTMGVQGFPTLKIVKPSKKSGKPIVEDYQGPRTASGIVDAVKAAIPNNVKKITDKGLSNFLDSNNETSKAILFSEKGTTSALMKVLAMEYLGSMNFAQIRDKESTAVEMFGITEYPTLVVLPGGPKEPVKFEGSYKKDSMKDFLSQYASPSSQASEKQKPMGKKPEKAPKEEAAKSEEAAASFSSASSSHASAEASEEAAGATSVTLEDESNPTESPDPMVSPDAPKPVDIPDQPKPIPALIEEKYLQERCLGPKTSTCILALLPEVGDEEVLPEAANLALASLAEIADKHVKRESKLFPFYSVPTRNTGSATLRDALKLGGERDFELIAVNARRGWWRRYGGEKYDFHSVEDWVDNIRFGEGAKEQLPVTLLGTEDEEVKEEEPIVPPIHNEL</sequence>
<gene>
    <name evidence="10" type="ORF">JMJ35_001607</name>
</gene>
<dbReference type="EC" id="5.3.4.1" evidence="3"/>
<keyword evidence="6" id="KW-0676">Redox-active center</keyword>
<keyword evidence="8" id="KW-0732">Signal</keyword>
<dbReference type="GO" id="GO:0034976">
    <property type="term" value="P:response to endoplasmic reticulum stress"/>
    <property type="evidence" value="ECO:0007669"/>
    <property type="project" value="TreeGrafter"/>
</dbReference>
<dbReference type="Gene3D" id="3.40.30.10">
    <property type="entry name" value="Glutaredoxin"/>
    <property type="match status" value="2"/>
</dbReference>
<evidence type="ECO:0000259" key="9">
    <source>
        <dbReference type="PROSITE" id="PS51352"/>
    </source>
</evidence>
<dbReference type="InterPro" id="IPR017937">
    <property type="entry name" value="Thioredoxin_CS"/>
</dbReference>
<evidence type="ECO:0000256" key="4">
    <source>
        <dbReference type="ARBA" id="ARBA00023157"/>
    </source>
</evidence>
<dbReference type="PANTHER" id="PTHR45815:SF3">
    <property type="entry name" value="PROTEIN DISULFIDE-ISOMERASE A6"/>
    <property type="match status" value="1"/>
</dbReference>
<dbReference type="InterPro" id="IPR057305">
    <property type="entry name" value="Thioredox_PDIA6_C"/>
</dbReference>
<evidence type="ECO:0000256" key="1">
    <source>
        <dbReference type="ARBA" id="ARBA00001182"/>
    </source>
</evidence>
<evidence type="ECO:0000313" key="11">
    <source>
        <dbReference type="Proteomes" id="UP001166286"/>
    </source>
</evidence>
<dbReference type="PANTHER" id="PTHR45815">
    <property type="entry name" value="PROTEIN DISULFIDE-ISOMERASE A6"/>
    <property type="match status" value="1"/>
</dbReference>
<dbReference type="InterPro" id="IPR013766">
    <property type="entry name" value="Thioredoxin_domain"/>
</dbReference>
<accession>A0AA39R934</accession>
<comment type="catalytic activity">
    <reaction evidence="1">
        <text>Catalyzes the rearrangement of -S-S- bonds in proteins.</text>
        <dbReference type="EC" id="5.3.4.1"/>
    </reaction>
</comment>
<reference evidence="10" key="1">
    <citation type="submission" date="2023-03" db="EMBL/GenBank/DDBJ databases">
        <title>Complete genome of Cladonia borealis.</title>
        <authorList>
            <person name="Park H."/>
        </authorList>
    </citation>
    <scope>NUCLEOTIDE SEQUENCE</scope>
    <source>
        <strain evidence="10">ANT050790</strain>
    </source>
</reference>
<feature type="chain" id="PRO_5041467716" description="protein disulfide-isomerase" evidence="8">
    <location>
        <begin position="22"/>
        <end position="490"/>
    </location>
</feature>
<keyword evidence="11" id="KW-1185">Reference proteome</keyword>
<feature type="signal peptide" evidence="8">
    <location>
        <begin position="1"/>
        <end position="21"/>
    </location>
</feature>
<evidence type="ECO:0000256" key="8">
    <source>
        <dbReference type="SAM" id="SignalP"/>
    </source>
</evidence>
<dbReference type="AlphaFoldDB" id="A0AA39R934"/>
<organism evidence="10 11">
    <name type="scientific">Cladonia borealis</name>
    <dbReference type="NCBI Taxonomy" id="184061"/>
    <lineage>
        <taxon>Eukaryota</taxon>
        <taxon>Fungi</taxon>
        <taxon>Dikarya</taxon>
        <taxon>Ascomycota</taxon>
        <taxon>Pezizomycotina</taxon>
        <taxon>Lecanoromycetes</taxon>
        <taxon>OSLEUM clade</taxon>
        <taxon>Lecanoromycetidae</taxon>
        <taxon>Lecanorales</taxon>
        <taxon>Lecanorineae</taxon>
        <taxon>Cladoniaceae</taxon>
        <taxon>Cladonia</taxon>
    </lineage>
</organism>
<name>A0AA39R934_9LECA</name>
<proteinExistence type="predicted"/>
<dbReference type="GO" id="GO:0003756">
    <property type="term" value="F:protein disulfide isomerase activity"/>
    <property type="evidence" value="ECO:0007669"/>
    <property type="project" value="UniProtKB-EC"/>
</dbReference>
<dbReference type="EMBL" id="JAFEKC020000003">
    <property type="protein sequence ID" value="KAK0515573.1"/>
    <property type="molecule type" value="Genomic_DNA"/>
</dbReference>
<dbReference type="Pfam" id="PF24541">
    <property type="entry name" value="Thioredox_PDIA6_C"/>
    <property type="match status" value="1"/>
</dbReference>
<dbReference type="Pfam" id="PF00085">
    <property type="entry name" value="Thioredoxin"/>
    <property type="match status" value="1"/>
</dbReference>
<dbReference type="InterPro" id="IPR036249">
    <property type="entry name" value="Thioredoxin-like_sf"/>
</dbReference>
<dbReference type="PROSITE" id="PS00194">
    <property type="entry name" value="THIOREDOXIN_1"/>
    <property type="match status" value="1"/>
</dbReference>
<dbReference type="PRINTS" id="PR00421">
    <property type="entry name" value="THIOREDOXIN"/>
</dbReference>
<dbReference type="PROSITE" id="PS51352">
    <property type="entry name" value="THIOREDOXIN_2"/>
    <property type="match status" value="1"/>
</dbReference>
<evidence type="ECO:0000256" key="5">
    <source>
        <dbReference type="ARBA" id="ARBA00023235"/>
    </source>
</evidence>
<dbReference type="GO" id="GO:0015035">
    <property type="term" value="F:protein-disulfide reductase activity"/>
    <property type="evidence" value="ECO:0007669"/>
    <property type="project" value="TreeGrafter"/>
</dbReference>
<dbReference type="CDD" id="cd03002">
    <property type="entry name" value="PDI_a_MPD1_like"/>
    <property type="match status" value="1"/>
</dbReference>
<dbReference type="Proteomes" id="UP001166286">
    <property type="component" value="Unassembled WGS sequence"/>
</dbReference>
<dbReference type="GO" id="GO:0005788">
    <property type="term" value="C:endoplasmic reticulum lumen"/>
    <property type="evidence" value="ECO:0007669"/>
    <property type="project" value="UniProtKB-SubCell"/>
</dbReference>
<feature type="compositionally biased region" description="Basic and acidic residues" evidence="7">
    <location>
        <begin position="252"/>
        <end position="274"/>
    </location>
</feature>